<comment type="caution">
    <text evidence="2">The sequence shown here is derived from an EMBL/GenBank/DDBJ whole genome shotgun (WGS) entry which is preliminary data.</text>
</comment>
<organism evidence="2 3">
    <name type="scientific">Caenispirillum salinarum AK4</name>
    <dbReference type="NCBI Taxonomy" id="1238182"/>
    <lineage>
        <taxon>Bacteria</taxon>
        <taxon>Pseudomonadati</taxon>
        <taxon>Pseudomonadota</taxon>
        <taxon>Alphaproteobacteria</taxon>
        <taxon>Rhodospirillales</taxon>
        <taxon>Novispirillaceae</taxon>
        <taxon>Caenispirillum</taxon>
    </lineage>
</organism>
<dbReference type="AlphaFoldDB" id="K9H1J0"/>
<dbReference type="OrthoDB" id="4954742at2"/>
<protein>
    <submittedName>
        <fullName evidence="2">Protein RcsF</fullName>
    </submittedName>
</protein>
<evidence type="ECO:0000313" key="3">
    <source>
        <dbReference type="Proteomes" id="UP000009881"/>
    </source>
</evidence>
<dbReference type="Pfam" id="PF06299">
    <property type="entry name" value="DUF1045"/>
    <property type="match status" value="1"/>
</dbReference>
<dbReference type="Proteomes" id="UP000009881">
    <property type="component" value="Unassembled WGS sequence"/>
</dbReference>
<dbReference type="eggNOG" id="COG3709">
    <property type="taxonomic scope" value="Bacteria"/>
</dbReference>
<dbReference type="InterPro" id="IPR009389">
    <property type="entry name" value="DUF1045"/>
</dbReference>
<dbReference type="NCBIfam" id="TIGR03223">
    <property type="entry name" value="Phn_opern_protn"/>
    <property type="match status" value="1"/>
</dbReference>
<name>K9H1J0_9PROT</name>
<evidence type="ECO:0000313" key="2">
    <source>
        <dbReference type="EMBL" id="EKV30934.1"/>
    </source>
</evidence>
<feature type="region of interest" description="Disordered" evidence="1">
    <location>
        <begin position="26"/>
        <end position="46"/>
    </location>
</feature>
<dbReference type="STRING" id="1238182.C882_4271"/>
<dbReference type="PIRSF" id="PIRSF033328">
    <property type="entry name" value="Phest_Mll4975"/>
    <property type="match status" value="1"/>
</dbReference>
<dbReference type="EMBL" id="ANHY01000007">
    <property type="protein sequence ID" value="EKV30934.1"/>
    <property type="molecule type" value="Genomic_DNA"/>
</dbReference>
<dbReference type="RefSeq" id="WP_009540379.1">
    <property type="nucleotide sequence ID" value="NZ_ANHY01000007.1"/>
</dbReference>
<evidence type="ECO:0000256" key="1">
    <source>
        <dbReference type="SAM" id="MobiDB-lite"/>
    </source>
</evidence>
<keyword evidence="3" id="KW-1185">Reference proteome</keyword>
<proteinExistence type="predicted"/>
<gene>
    <name evidence="2" type="ORF">C882_4271</name>
</gene>
<accession>K9H1J0</accession>
<reference evidence="2 3" key="1">
    <citation type="journal article" date="2013" name="Genome Announc.">
        <title>Draft Genome Sequence of an Alphaproteobacterium, Caenispirillum salinarum AK4(T), Isolated from a Solar Saltern.</title>
        <authorList>
            <person name="Khatri I."/>
            <person name="Singh A."/>
            <person name="Korpole S."/>
            <person name="Pinnaka A.K."/>
            <person name="Subramanian S."/>
        </authorList>
    </citation>
    <scope>NUCLEOTIDE SEQUENCE [LARGE SCALE GENOMIC DNA]</scope>
    <source>
        <strain evidence="2 3">AK4</strain>
    </source>
</reference>
<feature type="compositionally biased region" description="Basic and acidic residues" evidence="1">
    <location>
        <begin position="32"/>
        <end position="41"/>
    </location>
</feature>
<dbReference type="PATRIC" id="fig|1238182.3.peg.1933"/>
<sequence length="237" mass="26737">MRENTPLNAYRYAIYYSPPPDEPLADLGRQWLGRDPHDNASHPRPQVTGISAERMAELTADACRYGLHATMKAPFRLAPGRDATGLRRALREFTLIRRDVLVPRLVISDSMGFPALVPAEPCPALDALAADCVRAFDLFRAEPTPEEVRRRKTKGLSAAQQDHLVHWGYPYVFDDFRFHITLAGPIADNDEREAVMAALHDHFAPVLDRPLCIKSLCLFTEPEQGAPFRLFCRDRFG</sequence>